<dbReference type="SUPFAM" id="SSF53335">
    <property type="entry name" value="S-adenosyl-L-methionine-dependent methyltransferases"/>
    <property type="match status" value="1"/>
</dbReference>
<name>A0A2S0Q962_NODSP</name>
<evidence type="ECO:0000256" key="2">
    <source>
        <dbReference type="ARBA" id="ARBA00022603"/>
    </source>
</evidence>
<keyword evidence="4" id="KW-0680">Restriction system</keyword>
<dbReference type="Gene3D" id="3.40.50.150">
    <property type="entry name" value="Vaccinia Virus protein VP39"/>
    <property type="match status" value="1"/>
</dbReference>
<sequence length="587" mass="67994">MQNLNLKPTHKPIKQYYEELAQFKRLGVVHETAVKAAFQKLLESCCQQFKWTLIQEYAIKRPKKQPLRVDGALVDDFNLPRAYWEAKDSQDNLKKEIQKKLAVNYPKDNIIFQQPDRAILYQDGKLVMDEDITKPQMLVDVVRQFFEYRPPAIAQWEKAADEFGHRVKENATGLLELIREQRNKNKKFIDAFADFLLLCRQSINPNISEAAVEEMLIQHLLTERIFRSVFNNPDFAQRNIIAVEIEKVINALTSKSFSRSHFLSGLDRFYGAIEETAATIDDFSQKQDFLNKIYEKFFQGFSVKVADTHGIVYTPQPIVNFMVKSVEEILQREFGKSLVDKGVHILDPFVGTGNFIIRIMREIAEIQKSALPYKYEHELHCNEVMLLPYYIASMNIEHEYFEQAGEYKSFEGICLVDTFEDQNITQLDLFSPENMKRVEKQRQSNLFVIIGNPPYNVGQLNENDNNKNRKYTNKDKTGIDDLVSKTYGKPSKATLKNKLADPYVKAIRWASERINDEGIIAFVTNNSFIEQIAFDGMRQELEKKFDKIYIFDLGGNVRKNPKLSGTTHNVFGIQVGVSVNIFVKKRV</sequence>
<dbReference type="PANTHER" id="PTHR33841:SF1">
    <property type="entry name" value="DNA METHYLTRANSFERASE A"/>
    <property type="match status" value="1"/>
</dbReference>
<accession>A0A2S0Q962</accession>
<dbReference type="GO" id="GO:0032259">
    <property type="term" value="P:methylation"/>
    <property type="evidence" value="ECO:0007669"/>
    <property type="project" value="UniProtKB-KW"/>
</dbReference>
<gene>
    <name evidence="8" type="ORF">BMF81_03004</name>
</gene>
<dbReference type="GO" id="GO:0009007">
    <property type="term" value="F:site-specific DNA-methyltransferase (adenine-specific) activity"/>
    <property type="evidence" value="ECO:0007669"/>
    <property type="project" value="UniProtKB-EC"/>
</dbReference>
<dbReference type="EMBL" id="CP020114">
    <property type="protein sequence ID" value="AVZ30908.1"/>
    <property type="molecule type" value="Genomic_DNA"/>
</dbReference>
<evidence type="ECO:0000256" key="1">
    <source>
        <dbReference type="ARBA" id="ARBA00011900"/>
    </source>
</evidence>
<dbReference type="PRINTS" id="PR00507">
    <property type="entry name" value="N12N6MTFRASE"/>
</dbReference>
<feature type="domain" description="Type ISP restriction-modification enzyme coupler" evidence="7">
    <location>
        <begin position="156"/>
        <end position="282"/>
    </location>
</feature>
<dbReference type="GO" id="GO:0003677">
    <property type="term" value="F:DNA binding"/>
    <property type="evidence" value="ECO:0007669"/>
    <property type="project" value="InterPro"/>
</dbReference>
<dbReference type="InterPro" id="IPR050953">
    <property type="entry name" value="N4_N6_ade-DNA_methylase"/>
</dbReference>
<evidence type="ECO:0000256" key="4">
    <source>
        <dbReference type="ARBA" id="ARBA00022747"/>
    </source>
</evidence>
<dbReference type="InterPro" id="IPR029063">
    <property type="entry name" value="SAM-dependent_MTases_sf"/>
</dbReference>
<protein>
    <recommendedName>
        <fullName evidence="1">site-specific DNA-methyltransferase (adenine-specific)</fullName>
        <ecNumber evidence="1">2.1.1.72</ecNumber>
    </recommendedName>
</protein>
<reference evidence="8 9" key="1">
    <citation type="submission" date="2017-03" db="EMBL/GenBank/DDBJ databases">
        <title>Comparative genomics of the toxic Baltic Sea cyanobacteria Nodularia spumigena UHCC 0039 and its response on varying salinity.</title>
        <authorList>
            <person name="Teikari J.E."/>
        </authorList>
    </citation>
    <scope>NUCLEOTIDE SEQUENCE [LARGE SCALE GENOMIC DNA]</scope>
    <source>
        <strain evidence="8 9">UHCC 0039</strain>
    </source>
</reference>
<evidence type="ECO:0000256" key="5">
    <source>
        <dbReference type="ARBA" id="ARBA00047942"/>
    </source>
</evidence>
<keyword evidence="2" id="KW-0489">Methyltransferase</keyword>
<dbReference type="InterPro" id="IPR003356">
    <property type="entry name" value="DNA_methylase_A-5"/>
</dbReference>
<dbReference type="Pfam" id="PF22240">
    <property type="entry name" value="ISP_coupler"/>
    <property type="match status" value="1"/>
</dbReference>
<keyword evidence="3" id="KW-0808">Transferase</keyword>
<dbReference type="KEGG" id="nsp:BMF81_03004"/>
<dbReference type="InterPro" id="IPR002052">
    <property type="entry name" value="DNA_methylase_N6_adenine_CS"/>
</dbReference>
<proteinExistence type="predicted"/>
<dbReference type="GO" id="GO:0009307">
    <property type="term" value="P:DNA restriction-modification system"/>
    <property type="evidence" value="ECO:0007669"/>
    <property type="project" value="UniProtKB-KW"/>
</dbReference>
<evidence type="ECO:0000259" key="6">
    <source>
        <dbReference type="Pfam" id="PF02384"/>
    </source>
</evidence>
<evidence type="ECO:0000313" key="8">
    <source>
        <dbReference type="EMBL" id="AVZ30908.1"/>
    </source>
</evidence>
<evidence type="ECO:0000259" key="7">
    <source>
        <dbReference type="Pfam" id="PF22240"/>
    </source>
</evidence>
<dbReference type="AlphaFoldDB" id="A0A2S0Q962"/>
<dbReference type="Proteomes" id="UP000244056">
    <property type="component" value="Chromosome"/>
</dbReference>
<dbReference type="GeneID" id="78018290"/>
<evidence type="ECO:0000256" key="3">
    <source>
        <dbReference type="ARBA" id="ARBA00022679"/>
    </source>
</evidence>
<dbReference type="EC" id="2.1.1.72" evidence="1"/>
<dbReference type="REBASE" id="246257">
    <property type="entry name" value="Nsp0039ORF3001P"/>
</dbReference>
<comment type="catalytic activity">
    <reaction evidence="5">
        <text>a 2'-deoxyadenosine in DNA + S-adenosyl-L-methionine = an N(6)-methyl-2'-deoxyadenosine in DNA + S-adenosyl-L-homocysteine + H(+)</text>
        <dbReference type="Rhea" id="RHEA:15197"/>
        <dbReference type="Rhea" id="RHEA-COMP:12418"/>
        <dbReference type="Rhea" id="RHEA-COMP:12419"/>
        <dbReference type="ChEBI" id="CHEBI:15378"/>
        <dbReference type="ChEBI" id="CHEBI:57856"/>
        <dbReference type="ChEBI" id="CHEBI:59789"/>
        <dbReference type="ChEBI" id="CHEBI:90615"/>
        <dbReference type="ChEBI" id="CHEBI:90616"/>
        <dbReference type="EC" id="2.1.1.72"/>
    </reaction>
</comment>
<dbReference type="RefSeq" id="WP_107806568.1">
    <property type="nucleotide sequence ID" value="NZ_CAWNZE010000001.1"/>
</dbReference>
<dbReference type="PROSITE" id="PS00092">
    <property type="entry name" value="N6_MTASE"/>
    <property type="match status" value="1"/>
</dbReference>
<dbReference type="Pfam" id="PF02384">
    <property type="entry name" value="N6_Mtase"/>
    <property type="match status" value="1"/>
</dbReference>
<dbReference type="InterPro" id="IPR053980">
    <property type="entry name" value="ISP_coupler"/>
</dbReference>
<organism evidence="8 9">
    <name type="scientific">Nodularia spumigena UHCC 0039</name>
    <dbReference type="NCBI Taxonomy" id="1914872"/>
    <lineage>
        <taxon>Bacteria</taxon>
        <taxon>Bacillati</taxon>
        <taxon>Cyanobacteriota</taxon>
        <taxon>Cyanophyceae</taxon>
        <taxon>Nostocales</taxon>
        <taxon>Nodulariaceae</taxon>
        <taxon>Nodularia</taxon>
    </lineage>
</organism>
<feature type="domain" description="DNA methylase adenine-specific" evidence="6">
    <location>
        <begin position="286"/>
        <end position="474"/>
    </location>
</feature>
<evidence type="ECO:0000313" key="9">
    <source>
        <dbReference type="Proteomes" id="UP000244056"/>
    </source>
</evidence>
<dbReference type="PANTHER" id="PTHR33841">
    <property type="entry name" value="DNA METHYLTRANSFERASE YEEA-RELATED"/>
    <property type="match status" value="1"/>
</dbReference>
<dbReference type="GO" id="GO:0008170">
    <property type="term" value="F:N-methyltransferase activity"/>
    <property type="evidence" value="ECO:0007669"/>
    <property type="project" value="InterPro"/>
</dbReference>